<sequence>MLELVLAAVVLGESATEPAERAFRLVTEAAGALDVPLRTGACS</sequence>
<protein>
    <submittedName>
        <fullName evidence="1">Uncharacterized protein</fullName>
    </submittedName>
</protein>
<proteinExistence type="predicted"/>
<dbReference type="EMBL" id="JBHSJD010000017">
    <property type="protein sequence ID" value="MFC5024764.1"/>
    <property type="molecule type" value="Genomic_DNA"/>
</dbReference>
<comment type="caution">
    <text evidence="1">The sequence shown here is derived from an EMBL/GenBank/DDBJ whole genome shotgun (WGS) entry which is preliminary data.</text>
</comment>
<accession>A0ABV9XJZ3</accession>
<organism evidence="1 2">
    <name type="scientific">Streptomyces coeruleoprunus</name>
    <dbReference type="NCBI Taxonomy" id="285563"/>
    <lineage>
        <taxon>Bacteria</taxon>
        <taxon>Bacillati</taxon>
        <taxon>Actinomycetota</taxon>
        <taxon>Actinomycetes</taxon>
        <taxon>Kitasatosporales</taxon>
        <taxon>Streptomycetaceae</taxon>
        <taxon>Streptomyces</taxon>
    </lineage>
</organism>
<dbReference type="RefSeq" id="WP_345691261.1">
    <property type="nucleotide sequence ID" value="NZ_BAABIT010000001.1"/>
</dbReference>
<evidence type="ECO:0000313" key="1">
    <source>
        <dbReference type="EMBL" id="MFC5024764.1"/>
    </source>
</evidence>
<reference evidence="2" key="1">
    <citation type="journal article" date="2019" name="Int. J. Syst. Evol. Microbiol.">
        <title>The Global Catalogue of Microorganisms (GCM) 10K type strain sequencing project: providing services to taxonomists for standard genome sequencing and annotation.</title>
        <authorList>
            <consortium name="The Broad Institute Genomics Platform"/>
            <consortium name="The Broad Institute Genome Sequencing Center for Infectious Disease"/>
            <person name="Wu L."/>
            <person name="Ma J."/>
        </authorList>
    </citation>
    <scope>NUCLEOTIDE SEQUENCE [LARGE SCALE GENOMIC DNA]</scope>
    <source>
        <strain evidence="2">CGMCC 4.1648</strain>
    </source>
</reference>
<gene>
    <name evidence="1" type="ORF">ACFPM3_21805</name>
</gene>
<keyword evidence="2" id="KW-1185">Reference proteome</keyword>
<name>A0ABV9XJZ3_9ACTN</name>
<dbReference type="Proteomes" id="UP001595829">
    <property type="component" value="Unassembled WGS sequence"/>
</dbReference>
<evidence type="ECO:0000313" key="2">
    <source>
        <dbReference type="Proteomes" id="UP001595829"/>
    </source>
</evidence>